<dbReference type="Proteomes" id="UP000838160">
    <property type="component" value="Unassembled WGS sequence"/>
</dbReference>
<feature type="signal peptide" evidence="1">
    <location>
        <begin position="1"/>
        <end position="24"/>
    </location>
</feature>
<dbReference type="SUPFAM" id="SSF49899">
    <property type="entry name" value="Concanavalin A-like lectins/glucanases"/>
    <property type="match status" value="1"/>
</dbReference>
<evidence type="ECO:0000313" key="4">
    <source>
        <dbReference type="Proteomes" id="UP000838160"/>
    </source>
</evidence>
<dbReference type="GO" id="GO:0045135">
    <property type="term" value="F:poly(beta-D-mannuronate) lyase activity"/>
    <property type="evidence" value="ECO:0007669"/>
    <property type="project" value="UniProtKB-EC"/>
</dbReference>
<protein>
    <submittedName>
        <fullName evidence="3">Alginate lyase</fullName>
        <ecNumber evidence="3">4.2.2.3</ecNumber>
    </submittedName>
</protein>
<dbReference type="Gene3D" id="2.60.120.200">
    <property type="match status" value="1"/>
</dbReference>
<keyword evidence="4" id="KW-1185">Reference proteome</keyword>
<dbReference type="Pfam" id="PF08787">
    <property type="entry name" value="Alginate_lyase2"/>
    <property type="match status" value="1"/>
</dbReference>
<keyword evidence="3" id="KW-0456">Lyase</keyword>
<evidence type="ECO:0000256" key="1">
    <source>
        <dbReference type="SAM" id="SignalP"/>
    </source>
</evidence>
<dbReference type="RefSeq" id="WP_237486937.1">
    <property type="nucleotide sequence ID" value="NZ_CAKLCM010000003.1"/>
</dbReference>
<name>A0ABN8DNX3_9VIBR</name>
<dbReference type="InterPro" id="IPR013320">
    <property type="entry name" value="ConA-like_dom_sf"/>
</dbReference>
<comment type="caution">
    <text evidence="3">The sequence shown here is derived from an EMBL/GenBank/DDBJ whole genome shotgun (WGS) entry which is preliminary data.</text>
</comment>
<evidence type="ECO:0000259" key="2">
    <source>
        <dbReference type="Pfam" id="PF08787"/>
    </source>
</evidence>
<proteinExistence type="predicted"/>
<keyword evidence="1" id="KW-0732">Signal</keyword>
<dbReference type="InterPro" id="IPR014895">
    <property type="entry name" value="Alginate_lyase_2"/>
</dbReference>
<feature type="domain" description="Alginate lyase 2" evidence="2">
    <location>
        <begin position="47"/>
        <end position="285"/>
    </location>
</feature>
<evidence type="ECO:0000313" key="3">
    <source>
        <dbReference type="EMBL" id="CAH0530387.1"/>
    </source>
</evidence>
<sequence>MKPLKVSMLATALTGALFATSAIGADYKAPTGERGVPADYAQFSQILDISKLQLSDPAGKSGNKKDVIEDGKFAGYSNEFFYVDKGSEALVFAMEGYKNRNEVRVLEHFKTGEADTYYRMTAEVMPINPRESVANSEKKRDEMTFLQIHNKGTFFDGKKGSHGEGYIPHPLLRIVYDADRSGKQDHYWAIIKNNTVNCGSKSGNKGTPECKKAYVKLDLGPIKTDEPTKFDVIAGNNKLVIKLDGVVKAEHDLTYWKDMVSYFKAGIYNQFKNGKGEAHFYSLETAVDKK</sequence>
<feature type="chain" id="PRO_5045319511" evidence="1">
    <location>
        <begin position="25"/>
        <end position="290"/>
    </location>
</feature>
<dbReference type="EMBL" id="CAKLCM010000003">
    <property type="protein sequence ID" value="CAH0530387.1"/>
    <property type="molecule type" value="Genomic_DNA"/>
</dbReference>
<gene>
    <name evidence="3" type="primary">alxM_3</name>
    <name evidence="3" type="ORF">VHP8226_04030</name>
</gene>
<organism evidence="3 4">
    <name type="scientific">Vibrio hippocampi</name>
    <dbReference type="NCBI Taxonomy" id="654686"/>
    <lineage>
        <taxon>Bacteria</taxon>
        <taxon>Pseudomonadati</taxon>
        <taxon>Pseudomonadota</taxon>
        <taxon>Gammaproteobacteria</taxon>
        <taxon>Vibrionales</taxon>
        <taxon>Vibrionaceae</taxon>
        <taxon>Vibrio</taxon>
    </lineage>
</organism>
<accession>A0ABN8DNX3</accession>
<dbReference type="EC" id="4.2.2.3" evidence="3"/>
<reference evidence="3" key="1">
    <citation type="submission" date="2021-12" db="EMBL/GenBank/DDBJ databases">
        <authorList>
            <person name="Rodrigo-Torres L."/>
            <person name="Arahal R. D."/>
            <person name="Lucena T."/>
        </authorList>
    </citation>
    <scope>NUCLEOTIDE SEQUENCE</scope>
    <source>
        <strain evidence="3">CECT 8226</strain>
    </source>
</reference>